<proteinExistence type="predicted"/>
<dbReference type="EMBL" id="CABWKZ010000012">
    <property type="protein sequence ID" value="VXA55041.1"/>
    <property type="molecule type" value="Genomic_DNA"/>
</dbReference>
<protein>
    <submittedName>
        <fullName evidence="1">Uncharacterized protein</fullName>
    </submittedName>
</protein>
<evidence type="ECO:0000313" key="2">
    <source>
        <dbReference type="Proteomes" id="UP000430404"/>
    </source>
</evidence>
<accession>A0A653K2P6</accession>
<name>A0A653K2P6_9GAMM</name>
<organism evidence="1 2">
    <name type="scientific">Acinetobacter proteolyticus</name>
    <dbReference type="NCBI Taxonomy" id="1776741"/>
    <lineage>
        <taxon>Bacteria</taxon>
        <taxon>Pseudomonadati</taxon>
        <taxon>Pseudomonadota</taxon>
        <taxon>Gammaproteobacteria</taxon>
        <taxon>Moraxellales</taxon>
        <taxon>Moraxellaceae</taxon>
        <taxon>Acinetobacter</taxon>
    </lineage>
</organism>
<reference evidence="1 2" key="1">
    <citation type="submission" date="2019-10" db="EMBL/GenBank/DDBJ databases">
        <authorList>
            <person name="Karimi E."/>
        </authorList>
    </citation>
    <scope>NUCLEOTIDE SEQUENCE [LARGE SCALE GENOMIC DNA]</scope>
    <source>
        <strain evidence="1">Acinetobacter sp. 8BE</strain>
    </source>
</reference>
<evidence type="ECO:0000313" key="1">
    <source>
        <dbReference type="EMBL" id="VXA55041.1"/>
    </source>
</evidence>
<dbReference type="AlphaFoldDB" id="A0A653K2P6"/>
<dbReference type="Proteomes" id="UP000430404">
    <property type="component" value="Unassembled WGS sequence"/>
</dbReference>
<gene>
    <name evidence="1" type="ORF">ACI8B_20128</name>
</gene>
<sequence length="41" mass="5077">MAKLKEKEASLLPFSDRPLRFHTFQDRYIYQGVFYNNNFKY</sequence>